<evidence type="ECO:0000256" key="3">
    <source>
        <dbReference type="ARBA" id="ARBA00012438"/>
    </source>
</evidence>
<dbReference type="SUPFAM" id="SSF55874">
    <property type="entry name" value="ATPase domain of HSP90 chaperone/DNA topoisomerase II/histidine kinase"/>
    <property type="match status" value="1"/>
</dbReference>
<dbReference type="InterPro" id="IPR003594">
    <property type="entry name" value="HATPase_dom"/>
</dbReference>
<dbReference type="Pfam" id="PF07495">
    <property type="entry name" value="Y_Y_Y"/>
    <property type="match status" value="1"/>
</dbReference>
<evidence type="ECO:0000256" key="9">
    <source>
        <dbReference type="ARBA" id="ARBA00022840"/>
    </source>
</evidence>
<dbReference type="InterPro" id="IPR036890">
    <property type="entry name" value="HATPase_C_sf"/>
</dbReference>
<dbReference type="STRING" id="1577792.QX51_08830"/>
<keyword evidence="7" id="KW-0547">Nucleotide-binding</keyword>
<dbReference type="Gene3D" id="2.130.10.10">
    <property type="entry name" value="YVTN repeat-like/Quinoprotein amine dehydrogenase"/>
    <property type="match status" value="2"/>
</dbReference>
<dbReference type="Pfam" id="PF02518">
    <property type="entry name" value="HATPase_c"/>
    <property type="match status" value="1"/>
</dbReference>
<keyword evidence="8 14" id="KW-0418">Kinase</keyword>
<keyword evidence="9" id="KW-0067">ATP-binding</keyword>
<dbReference type="GO" id="GO:0005886">
    <property type="term" value="C:plasma membrane"/>
    <property type="evidence" value="ECO:0007669"/>
    <property type="project" value="UniProtKB-SubCell"/>
</dbReference>
<dbReference type="PRINTS" id="PR00344">
    <property type="entry name" value="BCTRLSENSOR"/>
</dbReference>
<keyword evidence="12" id="KW-0812">Transmembrane</keyword>
<keyword evidence="12" id="KW-1133">Transmembrane helix</keyword>
<name>A0A0B3WRZ8_9FIRM</name>
<dbReference type="AlphaFoldDB" id="A0A0B3WRZ8"/>
<evidence type="ECO:0000256" key="12">
    <source>
        <dbReference type="SAM" id="Phobius"/>
    </source>
</evidence>
<feature type="domain" description="Histidine kinase" evidence="13">
    <location>
        <begin position="832"/>
        <end position="1054"/>
    </location>
</feature>
<evidence type="ECO:0000313" key="15">
    <source>
        <dbReference type="Proteomes" id="UP000031189"/>
    </source>
</evidence>
<dbReference type="SMART" id="SM00387">
    <property type="entry name" value="HATPase_c"/>
    <property type="match status" value="1"/>
</dbReference>
<dbReference type="RefSeq" id="WP_039679541.1">
    <property type="nucleotide sequence ID" value="NZ_JAWGXO010000007.1"/>
</dbReference>
<dbReference type="InterPro" id="IPR003661">
    <property type="entry name" value="HisK_dim/P_dom"/>
</dbReference>
<dbReference type="Gene3D" id="2.60.40.10">
    <property type="entry name" value="Immunoglobulins"/>
    <property type="match status" value="1"/>
</dbReference>
<dbReference type="PANTHER" id="PTHR43547:SF2">
    <property type="entry name" value="HYBRID SIGNAL TRANSDUCTION HISTIDINE KINASE C"/>
    <property type="match status" value="1"/>
</dbReference>
<dbReference type="InterPro" id="IPR004358">
    <property type="entry name" value="Sig_transdc_His_kin-like_C"/>
</dbReference>
<keyword evidence="4" id="KW-1003">Cell membrane</keyword>
<dbReference type="InterPro" id="IPR011123">
    <property type="entry name" value="Y_Y_Y"/>
</dbReference>
<dbReference type="OrthoDB" id="9813394at2"/>
<organism evidence="14 15">
    <name type="scientific">Terrisporobacter othiniensis</name>
    <dbReference type="NCBI Taxonomy" id="1577792"/>
    <lineage>
        <taxon>Bacteria</taxon>
        <taxon>Bacillati</taxon>
        <taxon>Bacillota</taxon>
        <taxon>Clostridia</taxon>
        <taxon>Peptostreptococcales</taxon>
        <taxon>Peptostreptococcaceae</taxon>
        <taxon>Terrisporobacter</taxon>
    </lineage>
</organism>
<evidence type="ECO:0000256" key="6">
    <source>
        <dbReference type="ARBA" id="ARBA00022679"/>
    </source>
</evidence>
<protein>
    <recommendedName>
        <fullName evidence="3">histidine kinase</fullName>
        <ecNumber evidence="3">2.7.13.3</ecNumber>
    </recommendedName>
</protein>
<evidence type="ECO:0000256" key="7">
    <source>
        <dbReference type="ARBA" id="ARBA00022741"/>
    </source>
</evidence>
<dbReference type="PANTHER" id="PTHR43547">
    <property type="entry name" value="TWO-COMPONENT HISTIDINE KINASE"/>
    <property type="match status" value="1"/>
</dbReference>
<dbReference type="Gene3D" id="3.30.565.10">
    <property type="entry name" value="Histidine kinase-like ATPase, C-terminal domain"/>
    <property type="match status" value="1"/>
</dbReference>
<dbReference type="InterPro" id="IPR005467">
    <property type="entry name" value="His_kinase_dom"/>
</dbReference>
<reference evidence="14 15" key="1">
    <citation type="submission" date="2014-12" db="EMBL/GenBank/DDBJ databases">
        <title>Draft genome sequence of Terrisporobacter sp. 08-306576, isolated from the blood culture of a bacteremia patient.</title>
        <authorList>
            <person name="Lund L.C."/>
            <person name="Sydenham T.V."/>
            <person name="Hogh S.V."/>
            <person name="Skov M.N."/>
            <person name="Kemp M."/>
            <person name="Justesen U.S."/>
        </authorList>
    </citation>
    <scope>NUCLEOTIDE SEQUENCE [LARGE SCALE GENOMIC DNA]</scope>
    <source>
        <strain evidence="14 15">08-306576</strain>
    </source>
</reference>
<dbReference type="GO" id="GO:0005524">
    <property type="term" value="F:ATP binding"/>
    <property type="evidence" value="ECO:0007669"/>
    <property type="project" value="UniProtKB-KW"/>
</dbReference>
<dbReference type="Proteomes" id="UP000031189">
    <property type="component" value="Unassembled WGS sequence"/>
</dbReference>
<accession>A0A0B3WRZ8</accession>
<evidence type="ECO:0000256" key="1">
    <source>
        <dbReference type="ARBA" id="ARBA00000085"/>
    </source>
</evidence>
<evidence type="ECO:0000256" key="11">
    <source>
        <dbReference type="ARBA" id="ARBA00023136"/>
    </source>
</evidence>
<gene>
    <name evidence="14" type="ORF">QX51_08830</name>
</gene>
<dbReference type="EMBL" id="JWHR01000079">
    <property type="protein sequence ID" value="KHS57330.1"/>
    <property type="molecule type" value="Genomic_DNA"/>
</dbReference>
<dbReference type="EC" id="2.7.13.3" evidence="3"/>
<evidence type="ECO:0000256" key="5">
    <source>
        <dbReference type="ARBA" id="ARBA00022553"/>
    </source>
</evidence>
<keyword evidence="15" id="KW-1185">Reference proteome</keyword>
<evidence type="ECO:0000313" key="14">
    <source>
        <dbReference type="EMBL" id="KHS57330.1"/>
    </source>
</evidence>
<keyword evidence="5" id="KW-0597">Phosphoprotein</keyword>
<evidence type="ECO:0000256" key="2">
    <source>
        <dbReference type="ARBA" id="ARBA00004236"/>
    </source>
</evidence>
<evidence type="ECO:0000256" key="10">
    <source>
        <dbReference type="ARBA" id="ARBA00023012"/>
    </source>
</evidence>
<dbReference type="Pfam" id="PF00512">
    <property type="entry name" value="HisKA"/>
    <property type="match status" value="1"/>
</dbReference>
<comment type="catalytic activity">
    <reaction evidence="1">
        <text>ATP + protein L-histidine = ADP + protein N-phospho-L-histidine.</text>
        <dbReference type="EC" id="2.7.13.3"/>
    </reaction>
</comment>
<dbReference type="GO" id="GO:0000155">
    <property type="term" value="F:phosphorelay sensor kinase activity"/>
    <property type="evidence" value="ECO:0007669"/>
    <property type="project" value="InterPro"/>
</dbReference>
<dbReference type="SUPFAM" id="SSF63829">
    <property type="entry name" value="Calcium-dependent phosphotriesterase"/>
    <property type="match status" value="3"/>
</dbReference>
<dbReference type="InterPro" id="IPR015943">
    <property type="entry name" value="WD40/YVTN_repeat-like_dom_sf"/>
</dbReference>
<comment type="subcellular location">
    <subcellularLocation>
        <location evidence="2">Cell membrane</location>
    </subcellularLocation>
</comment>
<evidence type="ECO:0000256" key="4">
    <source>
        <dbReference type="ARBA" id="ARBA00022475"/>
    </source>
</evidence>
<dbReference type="InterPro" id="IPR011110">
    <property type="entry name" value="Reg_prop"/>
</dbReference>
<evidence type="ECO:0000256" key="8">
    <source>
        <dbReference type="ARBA" id="ARBA00022777"/>
    </source>
</evidence>
<dbReference type="InterPro" id="IPR036097">
    <property type="entry name" value="HisK_dim/P_sf"/>
</dbReference>
<dbReference type="InterPro" id="IPR013783">
    <property type="entry name" value="Ig-like_fold"/>
</dbReference>
<dbReference type="Gene3D" id="1.10.287.130">
    <property type="match status" value="1"/>
</dbReference>
<keyword evidence="10" id="KW-0902">Two-component regulatory system</keyword>
<proteinExistence type="predicted"/>
<dbReference type="CDD" id="cd00082">
    <property type="entry name" value="HisKA"/>
    <property type="match status" value="1"/>
</dbReference>
<dbReference type="SMART" id="SM00388">
    <property type="entry name" value="HisKA"/>
    <property type="match status" value="1"/>
</dbReference>
<evidence type="ECO:0000259" key="13">
    <source>
        <dbReference type="PROSITE" id="PS50109"/>
    </source>
</evidence>
<dbReference type="SUPFAM" id="SSF47384">
    <property type="entry name" value="Homodimeric domain of signal transducing histidine kinase"/>
    <property type="match status" value="1"/>
</dbReference>
<dbReference type="PROSITE" id="PS50109">
    <property type="entry name" value="HIS_KIN"/>
    <property type="match status" value="1"/>
</dbReference>
<dbReference type="Pfam" id="PF07494">
    <property type="entry name" value="Reg_prop"/>
    <property type="match status" value="7"/>
</dbReference>
<comment type="caution">
    <text evidence="14">The sequence shown here is derived from an EMBL/GenBank/DDBJ whole genome shotgun (WGS) entry which is preliminary data.</text>
</comment>
<dbReference type="FunFam" id="3.30.565.10:FF:000023">
    <property type="entry name" value="PAS domain-containing sensor histidine kinase"/>
    <property type="match status" value="1"/>
</dbReference>
<keyword evidence="11 12" id="KW-0472">Membrane</keyword>
<keyword evidence="6" id="KW-0808">Transferase</keyword>
<feature type="transmembrane region" description="Helical" evidence="12">
    <location>
        <begin position="7"/>
        <end position="24"/>
    </location>
</feature>
<feature type="transmembrane region" description="Helical" evidence="12">
    <location>
        <begin position="766"/>
        <end position="786"/>
    </location>
</feature>
<sequence>MWVIKNILRIITILICINTSIYTVNAMDNINFKNITIEEGLSQSTVETMLQDSKGYLWFGTNDGLNRYNGYEFKVYKKNKNSQNSLVSNYIIDIKEDKEGNIWVGTPGGVSKINSKNDNITNYTTEKDKGNLSNNNVCEILVTREGNILVATNDGLNLYDKENDKFNRILYKNKVITNQSIYTIAQDINGDIWIGTTDGLNKIDVKSNKIEKIYSSDEKNSISDNWIYKIYSDKDGYLWVGTYDEGLNKINIENNEITVYKNIKNDEHSLGGNYVKNILQDSNGTIWVCTNEGLSKYVHSEDKFITYTNKPYDRYSIVDNNTFSIIEDKNGLILVGTYKGVSIFDPNNKIQHYKNDPFDSNSLSENSVYGIYEDKEGVMWVGTSSTGINIIDRDSETIQHITTDDGLVSNTINDIAGYDKYIWAGTSNGLNKIDKNNNTIEDYNSNEILSSMRIKYLYLDSKKYLWMGTSEGIFVLNTYTDEVTDLSYILSDNNVNDTYIETIYEDAEDNYWIGTFLEGYLIKIDTKNKSVKVFKDKIDSKSVRTIAEDDKYMWIGTSDGLCKLDKKTNKLVTYTEDDGLSNNNIYGILIDNHGNLWMSTNNGISKFDVNEDKFVNLYLEDGLQSNEFNGGSYYKNSKGEFLFGGINGLNIFNPDEIIVGEYSPKVVFEQFIVKGEIYNNINNLEFKYNENIISINYFLPNYKNIKGIQYQYKLEGIDKYWHLTNNNEIIYNNLSPGKYEIKIKARNNTGVISGESSVKFTIKPPIWLSKGAYLVYFLLIILFIYTQKHKIKRLDKLVSERTKELSDEMEKSNELLNKVIQLERNKNNYFVNLSHELRTPLNVIFSTEQLITTLNKKESGISREKINYYMEIVRRNSQRLLKLINNIIDTNKVEHGNYQIDIKEENIVYIVEEAALSLKDYIENKNIELVIEPDMEEKIIQCDKYEIERCIVNLMSNAAKFTPKGGRIDVLIKDLGNQVEIIIKDTGIGIDEKYHSSIFDRFNQIIDEKSEAKGGSGLGLTITKHIIDLHNGEISVSSEVNKGSTFKIVLKEKIN</sequence>